<gene>
    <name evidence="3" type="ORF">KG103_14845</name>
</gene>
<feature type="compositionally biased region" description="Basic and acidic residues" evidence="1">
    <location>
        <begin position="1"/>
        <end position="17"/>
    </location>
</feature>
<keyword evidence="2" id="KW-0472">Membrane</keyword>
<evidence type="ECO:0000313" key="4">
    <source>
        <dbReference type="Proteomes" id="UP000677804"/>
    </source>
</evidence>
<evidence type="ECO:0000313" key="3">
    <source>
        <dbReference type="EMBL" id="QVI61715.1"/>
    </source>
</evidence>
<protein>
    <submittedName>
        <fullName evidence="3">Phage holin family protein</fullName>
    </submittedName>
</protein>
<feature type="transmembrane region" description="Helical" evidence="2">
    <location>
        <begin position="63"/>
        <end position="86"/>
    </location>
</feature>
<keyword evidence="4" id="KW-1185">Reference proteome</keyword>
<accession>A0ABX8D2M1</accession>
<reference evidence="3 4" key="1">
    <citation type="submission" date="2021-05" db="EMBL/GenBank/DDBJ databases">
        <title>Novel species in genus Cellulomonas.</title>
        <authorList>
            <person name="Zhang G."/>
        </authorList>
    </citation>
    <scope>NUCLEOTIDE SEQUENCE [LARGE SCALE GENOMIC DNA]</scope>
    <source>
        <strain evidence="4">zg-ZUI222</strain>
    </source>
</reference>
<keyword evidence="2" id="KW-1133">Transmembrane helix</keyword>
<name>A0ABX8D2M1_9CELL</name>
<dbReference type="EMBL" id="CP074405">
    <property type="protein sequence ID" value="QVI61715.1"/>
    <property type="molecule type" value="Genomic_DNA"/>
</dbReference>
<feature type="compositionally biased region" description="Low complexity" evidence="1">
    <location>
        <begin position="34"/>
        <end position="45"/>
    </location>
</feature>
<dbReference type="Proteomes" id="UP000677804">
    <property type="component" value="Chromosome"/>
</dbReference>
<proteinExistence type="predicted"/>
<keyword evidence="2" id="KW-0812">Transmembrane</keyword>
<organism evidence="3 4">
    <name type="scientific">Cellulomonas wangleii</name>
    <dbReference type="NCBI Taxonomy" id="2816956"/>
    <lineage>
        <taxon>Bacteria</taxon>
        <taxon>Bacillati</taxon>
        <taxon>Actinomycetota</taxon>
        <taxon>Actinomycetes</taxon>
        <taxon>Micrococcales</taxon>
        <taxon>Cellulomonadaceae</taxon>
        <taxon>Cellulomonas</taxon>
    </lineage>
</organism>
<feature type="compositionally biased region" description="Pro residues" evidence="1">
    <location>
        <begin position="22"/>
        <end position="33"/>
    </location>
</feature>
<dbReference type="RefSeq" id="WP_207339291.1">
    <property type="nucleotide sequence ID" value="NZ_CP074405.1"/>
</dbReference>
<feature type="region of interest" description="Disordered" evidence="1">
    <location>
        <begin position="1"/>
        <end position="45"/>
    </location>
</feature>
<evidence type="ECO:0000256" key="2">
    <source>
        <dbReference type="SAM" id="Phobius"/>
    </source>
</evidence>
<feature type="transmembrane region" description="Helical" evidence="2">
    <location>
        <begin position="106"/>
        <end position="129"/>
    </location>
</feature>
<sequence length="144" mass="14339">MPDTPRPADDAHDDTRQDVPAPTAPAGPPPAAPGTPDEAPGTPDEAELARVAVPATVRRAPRYGAFLVAGALVGMVVGLVVAALTSDGSSSTADGGVLPFLGGENGVRWLLALSLGIVGALVGGVLALLADRRSTRGRRPAPPA</sequence>
<evidence type="ECO:0000256" key="1">
    <source>
        <dbReference type="SAM" id="MobiDB-lite"/>
    </source>
</evidence>